<dbReference type="InterPro" id="IPR011199">
    <property type="entry name" value="Bacillithiol_biosynth_BshC"/>
</dbReference>
<dbReference type="EMBL" id="CAJNOJ010000458">
    <property type="protein sequence ID" value="CAF1455730.1"/>
    <property type="molecule type" value="Genomic_DNA"/>
</dbReference>
<gene>
    <name evidence="5" type="ORF">EDS130_LOCUS39818</name>
    <name evidence="4" type="ORF">XAT740_LOCUS33211</name>
</gene>
<evidence type="ECO:0000313" key="6">
    <source>
        <dbReference type="Proteomes" id="UP000663828"/>
    </source>
</evidence>
<dbReference type="GO" id="GO:0016874">
    <property type="term" value="F:ligase activity"/>
    <property type="evidence" value="ECO:0007669"/>
    <property type="project" value="UniProtKB-KW"/>
</dbReference>
<dbReference type="Pfam" id="PF24850">
    <property type="entry name" value="CC_BshC"/>
    <property type="match status" value="1"/>
</dbReference>
<evidence type="ECO:0000259" key="2">
    <source>
        <dbReference type="Pfam" id="PF10079"/>
    </source>
</evidence>
<feature type="domain" description="Bacillithiol biosynthesis BshC C-terminal coiled-coil" evidence="3">
    <location>
        <begin position="341"/>
        <end position="495"/>
    </location>
</feature>
<reference evidence="4" key="1">
    <citation type="submission" date="2021-02" db="EMBL/GenBank/DDBJ databases">
        <authorList>
            <person name="Nowell W R."/>
        </authorList>
    </citation>
    <scope>NUCLEOTIDE SEQUENCE</scope>
</reference>
<accession>A0A815JT85</accession>
<evidence type="ECO:0000313" key="5">
    <source>
        <dbReference type="EMBL" id="CAF1455730.1"/>
    </source>
</evidence>
<dbReference type="Proteomes" id="UP000663828">
    <property type="component" value="Unassembled WGS sequence"/>
</dbReference>
<dbReference type="Proteomes" id="UP000663852">
    <property type="component" value="Unassembled WGS sequence"/>
</dbReference>
<dbReference type="NCBIfam" id="TIGR03998">
    <property type="entry name" value="thiol_BshC"/>
    <property type="match status" value="1"/>
</dbReference>
<keyword evidence="6" id="KW-1185">Reference proteome</keyword>
<organism evidence="4 6">
    <name type="scientific">Adineta ricciae</name>
    <name type="common">Rotifer</name>
    <dbReference type="NCBI Taxonomy" id="249248"/>
    <lineage>
        <taxon>Eukaryota</taxon>
        <taxon>Metazoa</taxon>
        <taxon>Spiralia</taxon>
        <taxon>Gnathifera</taxon>
        <taxon>Rotifera</taxon>
        <taxon>Eurotatoria</taxon>
        <taxon>Bdelloidea</taxon>
        <taxon>Adinetida</taxon>
        <taxon>Adinetidae</taxon>
        <taxon>Adineta</taxon>
    </lineage>
</organism>
<keyword evidence="1" id="KW-0436">Ligase</keyword>
<proteinExistence type="inferred from homology"/>
<sequence>MNISSFQSVIEDKSKEMINRRILVDVLKQQHQHLPFNEKVNENIQLLLNDNTYTVTTAHQLNILTGPLYIIYKIISTINLAKHINEKYSTIKVVPIFWMATEDHDFIEINHINLCEKKIVWNVETDKEGPVGRMNTSNSIQNTIEEIKSVIGNSENGLRLISTIEDAYLKSTSLAEATRYLLHHLFHDQGLILLDADNHDLKQNFSKIILQDILTRQSIYYVNKSNQQMKGHYRTQAKSSEINFFYLLDNYRVRIVTDGDKFKTFDNKYTFTKEQLKEEIELYPERFSPNVIMRPLYQELLLPNLAYVGGPGELAYWLQLRLLFDFYNVNFPMLVLRNCLLIINEKNFEFIDKSNISISNLFLPIDELIRKFVIQNSNGQINLKEEADLMEQSFKQILDKTVRIDSTLEDQIQTEKYKILATLKTLERKLLKSQTKIFETEIEQLKKIKEELFPSGDLQERYENFIKHYLYKGNHFIFDLINIMTPLSKTFTIISYKRH</sequence>
<dbReference type="PIRSF" id="PIRSF012535">
    <property type="entry name" value="UCP012535"/>
    <property type="match status" value="1"/>
</dbReference>
<dbReference type="AlphaFoldDB" id="A0A815JT85"/>
<dbReference type="OrthoDB" id="10036529at2759"/>
<protein>
    <recommendedName>
        <fullName evidence="7">Cysteine ligase BshC</fullName>
    </recommendedName>
</protein>
<dbReference type="InterPro" id="IPR055398">
    <property type="entry name" value="Rossmann-like_BshC"/>
</dbReference>
<evidence type="ECO:0000313" key="4">
    <source>
        <dbReference type="EMBL" id="CAF1383595.1"/>
    </source>
</evidence>
<name>A0A815JT85_ADIRI</name>
<dbReference type="EMBL" id="CAJNOR010003157">
    <property type="protein sequence ID" value="CAF1383595.1"/>
    <property type="molecule type" value="Genomic_DNA"/>
</dbReference>
<feature type="domain" description="Bacillithiol biosynthesis BshC N-terminal Rossmann-like" evidence="2">
    <location>
        <begin position="4"/>
        <end position="338"/>
    </location>
</feature>
<dbReference type="HAMAP" id="MF_01867">
    <property type="entry name" value="BshC"/>
    <property type="match status" value="1"/>
</dbReference>
<comment type="caution">
    <text evidence="4">The sequence shown here is derived from an EMBL/GenBank/DDBJ whole genome shotgun (WGS) entry which is preliminary data.</text>
</comment>
<dbReference type="InterPro" id="IPR055399">
    <property type="entry name" value="CC_BshC"/>
</dbReference>
<dbReference type="Pfam" id="PF10079">
    <property type="entry name" value="Rossmann-like_BshC"/>
    <property type="match status" value="1"/>
</dbReference>
<evidence type="ECO:0008006" key="7">
    <source>
        <dbReference type="Google" id="ProtNLM"/>
    </source>
</evidence>
<evidence type="ECO:0000256" key="1">
    <source>
        <dbReference type="ARBA" id="ARBA00022598"/>
    </source>
</evidence>
<evidence type="ECO:0000259" key="3">
    <source>
        <dbReference type="Pfam" id="PF24850"/>
    </source>
</evidence>